<organism evidence="2 3">
    <name type="scientific">Mixia osmundae (strain CBS 9802 / IAM 14324 / JCM 22182 / KY 12970)</name>
    <dbReference type="NCBI Taxonomy" id="764103"/>
    <lineage>
        <taxon>Eukaryota</taxon>
        <taxon>Fungi</taxon>
        <taxon>Dikarya</taxon>
        <taxon>Basidiomycota</taxon>
        <taxon>Pucciniomycotina</taxon>
        <taxon>Mixiomycetes</taxon>
        <taxon>Mixiales</taxon>
        <taxon>Mixiaceae</taxon>
        <taxon>Mixia</taxon>
    </lineage>
</organism>
<dbReference type="InterPro" id="IPR001753">
    <property type="entry name" value="Enoyl-CoA_hydra/iso"/>
</dbReference>
<evidence type="ECO:0000313" key="2">
    <source>
        <dbReference type="EMBL" id="GAA95580.1"/>
    </source>
</evidence>
<dbReference type="PANTHER" id="PTHR11941:SF158">
    <property type="entry name" value="ENOYL-COA HYDRATASE (AFU_ORTHOLOGUE AFUA_2G10650)"/>
    <property type="match status" value="1"/>
</dbReference>
<dbReference type="OrthoDB" id="2139957at2759"/>
<reference evidence="2 3" key="2">
    <citation type="journal article" date="2012" name="Open Biol.">
        <title>Characteristics of nucleosomes and linker DNA regions on the genome of the basidiomycete Mixia osmundae revealed by mono- and dinucleosome mapping.</title>
        <authorList>
            <person name="Nishida H."/>
            <person name="Kondo S."/>
            <person name="Matsumoto T."/>
            <person name="Suzuki Y."/>
            <person name="Yoshikawa H."/>
            <person name="Taylor T.D."/>
            <person name="Sugiyama J."/>
        </authorList>
    </citation>
    <scope>NUCLEOTIDE SEQUENCE [LARGE SCALE GENOMIC DNA]</scope>
    <source>
        <strain evidence="3">CBS 9802 / IAM 14324 / JCM 22182 / KY 12970</strain>
    </source>
</reference>
<evidence type="ECO:0000256" key="1">
    <source>
        <dbReference type="SAM" id="MobiDB-lite"/>
    </source>
</evidence>
<dbReference type="CDD" id="cd06558">
    <property type="entry name" value="crotonase-like"/>
    <property type="match status" value="1"/>
</dbReference>
<accession>G7DYC0</accession>
<dbReference type="AlphaFoldDB" id="G7DYC0"/>
<evidence type="ECO:0008006" key="4">
    <source>
        <dbReference type="Google" id="ProtNLM"/>
    </source>
</evidence>
<dbReference type="Gene3D" id="3.90.226.10">
    <property type="entry name" value="2-enoyl-CoA Hydratase, Chain A, domain 1"/>
    <property type="match status" value="1"/>
</dbReference>
<feature type="region of interest" description="Disordered" evidence="1">
    <location>
        <begin position="261"/>
        <end position="280"/>
    </location>
</feature>
<reference evidence="2 3" key="1">
    <citation type="journal article" date="2011" name="J. Gen. Appl. Microbiol.">
        <title>Draft genome sequencing of the enigmatic basidiomycete Mixia osmundae.</title>
        <authorList>
            <person name="Nishida H."/>
            <person name="Nagatsuka Y."/>
            <person name="Sugiyama J."/>
        </authorList>
    </citation>
    <scope>NUCLEOTIDE SEQUENCE [LARGE SCALE GENOMIC DNA]</scope>
    <source>
        <strain evidence="3">CBS 9802 / IAM 14324 / JCM 22182 / KY 12970</strain>
    </source>
</reference>
<dbReference type="GO" id="GO:0005739">
    <property type="term" value="C:mitochondrion"/>
    <property type="evidence" value="ECO:0007669"/>
    <property type="project" value="TreeGrafter"/>
</dbReference>
<sequence length="280" mass="30010">MAKVHAQLKTGELLATFASEHIVLATLNRPRAMNAMHDALEADLTALFDWTEQEASVWCVVLTGAGKAFCVGQDLKDWLKRSHDGAPRPFKPHGFGSLSRRRLSKPLILAINGACLGGGCEILVNSDLVVASRKAIFGFPEVSRGAVAAQGGIPRLSQLCGHMLASELLLTGKIITAQQAHDRFHLVNILAEPGQVVDKALELASQIVSASPSAVQVTKQSLESSRIGCGGVEKATIRGTSSEESKALYVGANLKEGLASFAQRRPPRWSNPEWQKSSKL</sequence>
<dbReference type="EMBL" id="BABT02000062">
    <property type="protein sequence ID" value="GAA95580.1"/>
    <property type="molecule type" value="Genomic_DNA"/>
</dbReference>
<name>G7DYC0_MIXOS</name>
<keyword evidence="3" id="KW-1185">Reference proteome</keyword>
<dbReference type="STRING" id="764103.G7DYC0"/>
<dbReference type="PANTHER" id="PTHR11941">
    <property type="entry name" value="ENOYL-COA HYDRATASE-RELATED"/>
    <property type="match status" value="1"/>
</dbReference>
<protein>
    <recommendedName>
        <fullName evidence="4">Enoyl-CoA hydratase</fullName>
    </recommendedName>
</protein>
<comment type="caution">
    <text evidence="2">The sequence shown here is derived from an EMBL/GenBank/DDBJ whole genome shotgun (WGS) entry which is preliminary data.</text>
</comment>
<dbReference type="HOGENOM" id="CLU_009834_7_6_1"/>
<dbReference type="Pfam" id="PF00378">
    <property type="entry name" value="ECH_1"/>
    <property type="match status" value="1"/>
</dbReference>
<dbReference type="Proteomes" id="UP000009131">
    <property type="component" value="Unassembled WGS sequence"/>
</dbReference>
<dbReference type="GO" id="GO:0006635">
    <property type="term" value="P:fatty acid beta-oxidation"/>
    <property type="evidence" value="ECO:0007669"/>
    <property type="project" value="TreeGrafter"/>
</dbReference>
<dbReference type="InParanoid" id="G7DYC0"/>
<dbReference type="InterPro" id="IPR029045">
    <property type="entry name" value="ClpP/crotonase-like_dom_sf"/>
</dbReference>
<dbReference type="SUPFAM" id="SSF52096">
    <property type="entry name" value="ClpP/crotonase"/>
    <property type="match status" value="1"/>
</dbReference>
<dbReference type="eggNOG" id="KOG1680">
    <property type="taxonomic scope" value="Eukaryota"/>
</dbReference>
<evidence type="ECO:0000313" key="3">
    <source>
        <dbReference type="Proteomes" id="UP000009131"/>
    </source>
</evidence>
<gene>
    <name evidence="2" type="primary">Mo02236</name>
    <name evidence="2" type="ORF">E5Q_02236</name>
</gene>
<dbReference type="RefSeq" id="XP_014570082.1">
    <property type="nucleotide sequence ID" value="XM_014714596.1"/>
</dbReference>
<proteinExistence type="predicted"/>
<dbReference type="OMA" id="MSMTGDY"/>